<feature type="transmembrane region" description="Helical" evidence="6">
    <location>
        <begin position="142"/>
        <end position="167"/>
    </location>
</feature>
<accession>A0A642V7N8</accession>
<dbReference type="Pfam" id="PF07690">
    <property type="entry name" value="MFS_1"/>
    <property type="match status" value="1"/>
</dbReference>
<feature type="transmembrane region" description="Helical" evidence="6">
    <location>
        <begin position="379"/>
        <end position="400"/>
    </location>
</feature>
<feature type="transmembrane region" description="Helical" evidence="6">
    <location>
        <begin position="318"/>
        <end position="339"/>
    </location>
</feature>
<keyword evidence="4 6" id="KW-0472">Membrane</keyword>
<comment type="caution">
    <text evidence="8">The sequence shown here is derived from an EMBL/GenBank/DDBJ whole genome shotgun (WGS) entry which is preliminary data.</text>
</comment>
<reference evidence="8" key="1">
    <citation type="journal article" date="2019" name="G3 (Bethesda)">
        <title>Genome Assemblies of Two Rare Opportunistic Yeast Pathogens: Diutina rugosa (syn. Candida rugosa) and Trichomonascus ciferrii (syn. Candida ciferrii).</title>
        <authorList>
            <person name="Mixao V."/>
            <person name="Saus E."/>
            <person name="Hansen A.P."/>
            <person name="Lass-Florl C."/>
            <person name="Gabaldon T."/>
        </authorList>
    </citation>
    <scope>NUCLEOTIDE SEQUENCE</scope>
    <source>
        <strain evidence="8">CBS 4856</strain>
    </source>
</reference>
<dbReference type="SUPFAM" id="SSF103473">
    <property type="entry name" value="MFS general substrate transporter"/>
    <property type="match status" value="1"/>
</dbReference>
<dbReference type="InterPro" id="IPR011701">
    <property type="entry name" value="MFS"/>
</dbReference>
<dbReference type="EMBL" id="SWFS01000141">
    <property type="protein sequence ID" value="KAA8915783.1"/>
    <property type="molecule type" value="Genomic_DNA"/>
</dbReference>
<organism evidence="8 9">
    <name type="scientific">Trichomonascus ciferrii</name>
    <dbReference type="NCBI Taxonomy" id="44093"/>
    <lineage>
        <taxon>Eukaryota</taxon>
        <taxon>Fungi</taxon>
        <taxon>Dikarya</taxon>
        <taxon>Ascomycota</taxon>
        <taxon>Saccharomycotina</taxon>
        <taxon>Dipodascomycetes</taxon>
        <taxon>Dipodascales</taxon>
        <taxon>Trichomonascaceae</taxon>
        <taxon>Trichomonascus</taxon>
        <taxon>Trichomonascus ciferrii complex</taxon>
    </lineage>
</organism>
<feature type="transmembrane region" description="Helical" evidence="6">
    <location>
        <begin position="210"/>
        <end position="230"/>
    </location>
</feature>
<feature type="region of interest" description="Disordered" evidence="5">
    <location>
        <begin position="1"/>
        <end position="23"/>
    </location>
</feature>
<keyword evidence="3 6" id="KW-1133">Transmembrane helix</keyword>
<feature type="domain" description="Major facilitator superfamily (MFS) profile" evidence="7">
    <location>
        <begin position="49"/>
        <end position="404"/>
    </location>
</feature>
<feature type="transmembrane region" description="Helical" evidence="6">
    <location>
        <begin position="246"/>
        <end position="265"/>
    </location>
</feature>
<evidence type="ECO:0000256" key="5">
    <source>
        <dbReference type="SAM" id="MobiDB-lite"/>
    </source>
</evidence>
<dbReference type="InterPro" id="IPR036259">
    <property type="entry name" value="MFS_trans_sf"/>
</dbReference>
<dbReference type="OrthoDB" id="2130629at2759"/>
<feature type="compositionally biased region" description="Basic and acidic residues" evidence="5">
    <location>
        <begin position="1"/>
        <end position="18"/>
    </location>
</feature>
<feature type="transmembrane region" description="Helical" evidence="6">
    <location>
        <begin position="88"/>
        <end position="108"/>
    </location>
</feature>
<comment type="subcellular location">
    <subcellularLocation>
        <location evidence="1">Membrane</location>
        <topology evidence="1">Multi-pass membrane protein</topology>
    </subcellularLocation>
</comment>
<evidence type="ECO:0000313" key="9">
    <source>
        <dbReference type="Proteomes" id="UP000761534"/>
    </source>
</evidence>
<dbReference type="PANTHER" id="PTHR42718">
    <property type="entry name" value="MAJOR FACILITATOR SUPERFAMILY MULTIDRUG TRANSPORTER MFSC"/>
    <property type="match status" value="1"/>
</dbReference>
<evidence type="ECO:0000313" key="8">
    <source>
        <dbReference type="EMBL" id="KAA8915783.1"/>
    </source>
</evidence>
<proteinExistence type="predicted"/>
<dbReference type="AlphaFoldDB" id="A0A642V7N8"/>
<evidence type="ECO:0000256" key="6">
    <source>
        <dbReference type="SAM" id="Phobius"/>
    </source>
</evidence>
<evidence type="ECO:0000259" key="7">
    <source>
        <dbReference type="PROSITE" id="PS50850"/>
    </source>
</evidence>
<evidence type="ECO:0000256" key="4">
    <source>
        <dbReference type="ARBA" id="ARBA00023136"/>
    </source>
</evidence>
<dbReference type="Proteomes" id="UP000761534">
    <property type="component" value="Unassembled WGS sequence"/>
</dbReference>
<feature type="transmembrane region" description="Helical" evidence="6">
    <location>
        <begin position="179"/>
        <end position="198"/>
    </location>
</feature>
<keyword evidence="9" id="KW-1185">Reference proteome</keyword>
<dbReference type="GO" id="GO:0022857">
    <property type="term" value="F:transmembrane transporter activity"/>
    <property type="evidence" value="ECO:0007669"/>
    <property type="project" value="InterPro"/>
</dbReference>
<name>A0A642V7N8_9ASCO</name>
<keyword evidence="2 6" id="KW-0812">Transmembrane</keyword>
<dbReference type="VEuPathDB" id="FungiDB:TRICI_002069"/>
<evidence type="ECO:0000256" key="1">
    <source>
        <dbReference type="ARBA" id="ARBA00004141"/>
    </source>
</evidence>
<feature type="transmembrane region" description="Helical" evidence="6">
    <location>
        <begin position="47"/>
        <end position="68"/>
    </location>
</feature>
<evidence type="ECO:0000256" key="3">
    <source>
        <dbReference type="ARBA" id="ARBA00022989"/>
    </source>
</evidence>
<feature type="transmembrane region" description="Helical" evidence="6">
    <location>
        <begin position="115"/>
        <end position="136"/>
    </location>
</feature>
<feature type="transmembrane region" description="Helical" evidence="6">
    <location>
        <begin position="351"/>
        <end position="372"/>
    </location>
</feature>
<dbReference type="PANTHER" id="PTHR42718:SF1">
    <property type="entry name" value="LOW AFFINITY AMMONIUM TRANSPORTER"/>
    <property type="match status" value="1"/>
</dbReference>
<evidence type="ECO:0000256" key="2">
    <source>
        <dbReference type="ARBA" id="ARBA00022692"/>
    </source>
</evidence>
<dbReference type="InterPro" id="IPR020846">
    <property type="entry name" value="MFS_dom"/>
</dbReference>
<protein>
    <recommendedName>
        <fullName evidence="7">Major facilitator superfamily (MFS) profile domain-containing protein</fullName>
    </recommendedName>
</protein>
<dbReference type="PROSITE" id="PS50850">
    <property type="entry name" value="MFS"/>
    <property type="match status" value="1"/>
</dbReference>
<feature type="transmembrane region" description="Helical" evidence="6">
    <location>
        <begin position="277"/>
        <end position="297"/>
    </location>
</feature>
<dbReference type="Gene3D" id="1.20.1720.10">
    <property type="entry name" value="Multidrug resistance protein D"/>
    <property type="match status" value="1"/>
</dbReference>
<sequence>MVEGVSERDESQARGLEKMEEDQGDGSVNIYSFSYGKPENMSAARELAFVLVIMGAQFFTQIGVGQGLAPLRIIGEYFGDEDPGVKAWYIAGYSLTVGTFILAAGRLGDLYGHKLMFVLGFSWFSLWSLIAGLSSYVQNSSIFFSFCRGMQGVGPAVLMPNSLAILGRTYHRPGRRKNLAFAMFGACAPGGFVVGSVFSSILTQFASWPWAFYIMAIACAVVSVCALFVIPRDTEDFEEIRKNESFDFFGAFFGVAGLVLVNCAWNQSPIVGWERAYVYILLIVGALCLASFFVVELKFSKHPLIPLSAFNPIIGRTLACVACGWATFGIWIFFIWQFWLNIEHIQPLTGGARFVPAAISGCCASIFTGFVTGCLPTPLVMMFAMIAFCVASILVAPMPIGQTY</sequence>
<dbReference type="GO" id="GO:0016020">
    <property type="term" value="C:membrane"/>
    <property type="evidence" value="ECO:0007669"/>
    <property type="project" value="UniProtKB-SubCell"/>
</dbReference>
<gene>
    <name evidence="8" type="ORF">TRICI_002069</name>
</gene>